<feature type="binding site" evidence="2">
    <location>
        <position position="119"/>
    </location>
    <ligand>
        <name>FAD</name>
        <dbReference type="ChEBI" id="CHEBI:57692"/>
    </ligand>
</feature>
<name>A0A9P9IGM9_9PLEO</name>
<comment type="similarity">
    <text evidence="1">Belongs to the GMC oxidoreductase family.</text>
</comment>
<sequence length="575" mass="62565">MARGFFLAAVAASFYQLGYAQNDTNPLCTPVGDKTYDYIVIGSGAAGIPIADLLSASGKSVLLVERGPISSGYWGGNLTAPWLEGTNLTRFDVPGLFNQIWHDPDPVNCEDHEVQAGCVLGGGAAINSALYWKPHSRDWDLNFPEGWKAKDMKKHVDTVWSRIPGTQVPGRDGKLYLQQGFDTLSKGLEAAGFKYVVPNDHPDEKNHTYGRSTFFLENAERHGPLRTYLVTAAKRDNFKLYTGTNARRLQRTGGKITGVELECYRNGSRAAGHYGTVNVTPGTGRVILSAGTFGSPKLLFRSGIGPKDVLDLVKASTVDGPTLISSDQWINLPVGYNLNDHVGTDIQVAHPDVVFYDFYAAWDEPTPTDAEKYLKDRSGILAQVAPNLGPMFWQTIQGSDGVVRHLQWQARVEGRTNTSMTVTQYVGTGTTSRGRMGLYPNSLRTRVITDPYLRNQYDKEAVVQGIDYIRGVFSKIQGLSWITPGVNQTTTAFVNAIPATKSSRGSNHWTGSCTIGKDDGRTGGNAVVDLDTKVYGTENLFVVDASIFPGQITGNPSGALFAVAERAAERILALK</sequence>
<accession>A0A9P9IGM9</accession>
<evidence type="ECO:0000313" key="5">
    <source>
        <dbReference type="EMBL" id="KAH7121263.1"/>
    </source>
</evidence>
<proteinExistence type="inferred from homology"/>
<evidence type="ECO:0000256" key="3">
    <source>
        <dbReference type="SAM" id="SignalP"/>
    </source>
</evidence>
<dbReference type="InterPro" id="IPR012132">
    <property type="entry name" value="GMC_OxRdtase"/>
</dbReference>
<dbReference type="InterPro" id="IPR000172">
    <property type="entry name" value="GMC_OxRdtase_N"/>
</dbReference>
<dbReference type="GO" id="GO:0016614">
    <property type="term" value="F:oxidoreductase activity, acting on CH-OH group of donors"/>
    <property type="evidence" value="ECO:0007669"/>
    <property type="project" value="InterPro"/>
</dbReference>
<dbReference type="SUPFAM" id="SSF51905">
    <property type="entry name" value="FAD/NAD(P)-binding domain"/>
    <property type="match status" value="1"/>
</dbReference>
<dbReference type="AlphaFoldDB" id="A0A9P9IGM9"/>
<dbReference type="InterPro" id="IPR007867">
    <property type="entry name" value="GMC_OxRtase_C"/>
</dbReference>
<feature type="signal peptide" evidence="3">
    <location>
        <begin position="1"/>
        <end position="20"/>
    </location>
</feature>
<dbReference type="PIRSF" id="PIRSF000137">
    <property type="entry name" value="Alcohol_oxidase"/>
    <property type="match status" value="1"/>
</dbReference>
<feature type="chain" id="PRO_5040374399" description="Glucose-methanol-choline oxidoreductase N-terminal domain-containing protein" evidence="3">
    <location>
        <begin position="21"/>
        <end position="575"/>
    </location>
</feature>
<dbReference type="Gene3D" id="3.30.410.10">
    <property type="entry name" value="Cholesterol Oxidase, domain 2"/>
    <property type="match status" value="1"/>
</dbReference>
<dbReference type="SUPFAM" id="SSF54373">
    <property type="entry name" value="FAD-linked reductases, C-terminal domain"/>
    <property type="match status" value="1"/>
</dbReference>
<comment type="caution">
    <text evidence="5">The sequence shown here is derived from an EMBL/GenBank/DDBJ whole genome shotgun (WGS) entry which is preliminary data.</text>
</comment>
<keyword evidence="2" id="KW-0285">Flavoprotein</keyword>
<dbReference type="Pfam" id="PF00732">
    <property type="entry name" value="GMC_oxred_N"/>
    <property type="match status" value="1"/>
</dbReference>
<keyword evidence="6" id="KW-1185">Reference proteome</keyword>
<reference evidence="5" key="1">
    <citation type="journal article" date="2021" name="Nat. Commun.">
        <title>Genetic determinants of endophytism in the Arabidopsis root mycobiome.</title>
        <authorList>
            <person name="Mesny F."/>
            <person name="Miyauchi S."/>
            <person name="Thiergart T."/>
            <person name="Pickel B."/>
            <person name="Atanasova L."/>
            <person name="Karlsson M."/>
            <person name="Huettel B."/>
            <person name="Barry K.W."/>
            <person name="Haridas S."/>
            <person name="Chen C."/>
            <person name="Bauer D."/>
            <person name="Andreopoulos W."/>
            <person name="Pangilinan J."/>
            <person name="LaButti K."/>
            <person name="Riley R."/>
            <person name="Lipzen A."/>
            <person name="Clum A."/>
            <person name="Drula E."/>
            <person name="Henrissat B."/>
            <person name="Kohler A."/>
            <person name="Grigoriev I.V."/>
            <person name="Martin F.M."/>
            <person name="Hacquard S."/>
        </authorList>
    </citation>
    <scope>NUCLEOTIDE SEQUENCE</scope>
    <source>
        <strain evidence="5">MPI-CAGE-CH-0243</strain>
    </source>
</reference>
<evidence type="ECO:0000256" key="1">
    <source>
        <dbReference type="ARBA" id="ARBA00010790"/>
    </source>
</evidence>
<dbReference type="PROSITE" id="PS00624">
    <property type="entry name" value="GMC_OXRED_2"/>
    <property type="match status" value="1"/>
</dbReference>
<comment type="cofactor">
    <cofactor evidence="2">
        <name>FAD</name>
        <dbReference type="ChEBI" id="CHEBI:57692"/>
    </cofactor>
</comment>
<dbReference type="GO" id="GO:0050660">
    <property type="term" value="F:flavin adenine dinucleotide binding"/>
    <property type="evidence" value="ECO:0007669"/>
    <property type="project" value="InterPro"/>
</dbReference>
<dbReference type="EMBL" id="JAGMWT010000010">
    <property type="protein sequence ID" value="KAH7121263.1"/>
    <property type="molecule type" value="Genomic_DNA"/>
</dbReference>
<dbReference type="PANTHER" id="PTHR47190">
    <property type="entry name" value="DEHYDROGENASE, PUTATIVE-RELATED"/>
    <property type="match status" value="1"/>
</dbReference>
<dbReference type="Proteomes" id="UP000700596">
    <property type="component" value="Unassembled WGS sequence"/>
</dbReference>
<dbReference type="InterPro" id="IPR036188">
    <property type="entry name" value="FAD/NAD-bd_sf"/>
</dbReference>
<dbReference type="OrthoDB" id="413885at2759"/>
<gene>
    <name evidence="5" type="ORF">B0J11DRAFT_616620</name>
</gene>
<dbReference type="Gene3D" id="3.50.50.60">
    <property type="entry name" value="FAD/NAD(P)-binding domain"/>
    <property type="match status" value="1"/>
</dbReference>
<evidence type="ECO:0000259" key="4">
    <source>
        <dbReference type="PROSITE" id="PS00624"/>
    </source>
</evidence>
<dbReference type="InterPro" id="IPR053208">
    <property type="entry name" value="GMC_Oxidoreductase_CD"/>
</dbReference>
<organism evidence="5 6">
    <name type="scientific">Dendryphion nanum</name>
    <dbReference type="NCBI Taxonomy" id="256645"/>
    <lineage>
        <taxon>Eukaryota</taxon>
        <taxon>Fungi</taxon>
        <taxon>Dikarya</taxon>
        <taxon>Ascomycota</taxon>
        <taxon>Pezizomycotina</taxon>
        <taxon>Dothideomycetes</taxon>
        <taxon>Pleosporomycetidae</taxon>
        <taxon>Pleosporales</taxon>
        <taxon>Torulaceae</taxon>
        <taxon>Dendryphion</taxon>
    </lineage>
</organism>
<dbReference type="Pfam" id="PF05199">
    <property type="entry name" value="GMC_oxred_C"/>
    <property type="match status" value="1"/>
</dbReference>
<evidence type="ECO:0000256" key="2">
    <source>
        <dbReference type="PIRSR" id="PIRSR000137-2"/>
    </source>
</evidence>
<keyword evidence="3" id="KW-0732">Signal</keyword>
<evidence type="ECO:0000313" key="6">
    <source>
        <dbReference type="Proteomes" id="UP000700596"/>
    </source>
</evidence>
<feature type="domain" description="Glucose-methanol-choline oxidoreductase N-terminal" evidence="4">
    <location>
        <begin position="291"/>
        <end position="305"/>
    </location>
</feature>
<protein>
    <recommendedName>
        <fullName evidence="4">Glucose-methanol-choline oxidoreductase N-terminal domain-containing protein</fullName>
    </recommendedName>
</protein>
<keyword evidence="2" id="KW-0274">FAD</keyword>
<dbReference type="PANTHER" id="PTHR47190:SF2">
    <property type="entry name" value="CELLOBIOSE DEHYDROGENASE (AFU_ORTHOLOGUE AFUA_2G17620)"/>
    <property type="match status" value="1"/>
</dbReference>